<evidence type="ECO:0000313" key="2">
    <source>
        <dbReference type="EMBL" id="RNA14443.1"/>
    </source>
</evidence>
<dbReference type="GO" id="GO:0003824">
    <property type="term" value="F:catalytic activity"/>
    <property type="evidence" value="ECO:0007669"/>
    <property type="project" value="InterPro"/>
</dbReference>
<evidence type="ECO:0000259" key="1">
    <source>
        <dbReference type="Pfam" id="PF14529"/>
    </source>
</evidence>
<comment type="caution">
    <text evidence="2">The sequence shown here is derived from an EMBL/GenBank/DDBJ whole genome shotgun (WGS) entry which is preliminary data.</text>
</comment>
<evidence type="ECO:0000313" key="3">
    <source>
        <dbReference type="Proteomes" id="UP000276133"/>
    </source>
</evidence>
<accession>A0A3M7QT39</accession>
<keyword evidence="3" id="KW-1185">Reference proteome</keyword>
<dbReference type="SUPFAM" id="SSF56219">
    <property type="entry name" value="DNase I-like"/>
    <property type="match status" value="1"/>
</dbReference>
<dbReference type="OrthoDB" id="10556632at2759"/>
<sequence length="280" mass="33181">MIYDNHSIENRIIYASDLAIIGLIISELKTEGMDIIVLGDFNTDFDRNCEYTNMLEEFLNKNNLIPADRLNQQLVNYTYKSKSKSSWIDHVICDSNNSNIQNINIIENLQNRSDHNPITLETPRISEITAGLNKLETMILKFRNETSKDKIKLQATALINEISSHLINATIKTKNEFMNKKRKKRRIGDLKYKIWWDKIIQEIHNKLIDKYIAYRKSSFAYEPGKEYKEAKREFRLRKRLNIKLKRNKSLRTLDHLLRLDKDMFWKKVRQLSSKKNTVDI</sequence>
<dbReference type="Pfam" id="PF14529">
    <property type="entry name" value="Exo_endo_phos_2"/>
    <property type="match status" value="1"/>
</dbReference>
<dbReference type="Proteomes" id="UP000276133">
    <property type="component" value="Unassembled WGS sequence"/>
</dbReference>
<proteinExistence type="predicted"/>
<dbReference type="EMBL" id="REGN01005187">
    <property type="protein sequence ID" value="RNA14443.1"/>
    <property type="molecule type" value="Genomic_DNA"/>
</dbReference>
<feature type="domain" description="Endonuclease/exonuclease/phosphatase" evidence="1">
    <location>
        <begin position="24"/>
        <end position="118"/>
    </location>
</feature>
<name>A0A3M7QT39_BRAPC</name>
<dbReference type="Gene3D" id="3.60.10.10">
    <property type="entry name" value="Endonuclease/exonuclease/phosphatase"/>
    <property type="match status" value="1"/>
</dbReference>
<gene>
    <name evidence="2" type="ORF">BpHYR1_011145</name>
</gene>
<dbReference type="InterPro" id="IPR036691">
    <property type="entry name" value="Endo/exonu/phosph_ase_sf"/>
</dbReference>
<reference evidence="2 3" key="1">
    <citation type="journal article" date="2018" name="Sci. Rep.">
        <title>Genomic signatures of local adaptation to the degree of environmental predictability in rotifers.</title>
        <authorList>
            <person name="Franch-Gras L."/>
            <person name="Hahn C."/>
            <person name="Garcia-Roger E.M."/>
            <person name="Carmona M.J."/>
            <person name="Serra M."/>
            <person name="Gomez A."/>
        </authorList>
    </citation>
    <scope>NUCLEOTIDE SEQUENCE [LARGE SCALE GENOMIC DNA]</scope>
    <source>
        <strain evidence="2">HYR1</strain>
    </source>
</reference>
<organism evidence="2 3">
    <name type="scientific">Brachionus plicatilis</name>
    <name type="common">Marine rotifer</name>
    <name type="synonym">Brachionus muelleri</name>
    <dbReference type="NCBI Taxonomy" id="10195"/>
    <lineage>
        <taxon>Eukaryota</taxon>
        <taxon>Metazoa</taxon>
        <taxon>Spiralia</taxon>
        <taxon>Gnathifera</taxon>
        <taxon>Rotifera</taxon>
        <taxon>Eurotatoria</taxon>
        <taxon>Monogononta</taxon>
        <taxon>Pseudotrocha</taxon>
        <taxon>Ploima</taxon>
        <taxon>Brachionidae</taxon>
        <taxon>Brachionus</taxon>
    </lineage>
</organism>
<dbReference type="InterPro" id="IPR005135">
    <property type="entry name" value="Endo/exonuclease/phosphatase"/>
</dbReference>
<protein>
    <recommendedName>
        <fullName evidence="1">Endonuclease/exonuclease/phosphatase domain-containing protein</fullName>
    </recommendedName>
</protein>
<dbReference type="AlphaFoldDB" id="A0A3M7QT39"/>